<name>A0A3R8S080_9BURK</name>
<dbReference type="OrthoDB" id="6506763at2"/>
<dbReference type="RefSeq" id="WP_125245180.1">
    <property type="nucleotide sequence ID" value="NZ_RSED01000024.1"/>
</dbReference>
<dbReference type="GO" id="GO:0000976">
    <property type="term" value="F:transcription cis-regulatory region binding"/>
    <property type="evidence" value="ECO:0007669"/>
    <property type="project" value="TreeGrafter"/>
</dbReference>
<dbReference type="PROSITE" id="PS01124">
    <property type="entry name" value="HTH_ARAC_FAMILY_2"/>
    <property type="match status" value="1"/>
</dbReference>
<dbReference type="Pfam" id="PF12833">
    <property type="entry name" value="HTH_18"/>
    <property type="match status" value="1"/>
</dbReference>
<dbReference type="SUPFAM" id="SSF46689">
    <property type="entry name" value="Homeodomain-like"/>
    <property type="match status" value="1"/>
</dbReference>
<dbReference type="Proteomes" id="UP000269265">
    <property type="component" value="Unassembled WGS sequence"/>
</dbReference>
<reference evidence="5 6" key="1">
    <citation type="submission" date="2018-12" db="EMBL/GenBank/DDBJ databases">
        <title>The whole draft genome of Aquabacterium sp. SJQ9.</title>
        <authorList>
            <person name="Sun L."/>
            <person name="Gao X."/>
            <person name="Chen W."/>
            <person name="Huang K."/>
        </authorList>
    </citation>
    <scope>NUCLEOTIDE SEQUENCE [LARGE SCALE GENOMIC DNA]</scope>
    <source>
        <strain evidence="5 6">SJQ9</strain>
    </source>
</reference>
<dbReference type="AlphaFoldDB" id="A0A3R8S080"/>
<dbReference type="InterPro" id="IPR032687">
    <property type="entry name" value="AraC-type_N"/>
</dbReference>
<evidence type="ECO:0000259" key="4">
    <source>
        <dbReference type="PROSITE" id="PS01124"/>
    </source>
</evidence>
<dbReference type="InterPro" id="IPR009057">
    <property type="entry name" value="Homeodomain-like_sf"/>
</dbReference>
<dbReference type="SMART" id="SM00342">
    <property type="entry name" value="HTH_ARAC"/>
    <property type="match status" value="1"/>
</dbReference>
<keyword evidence="2" id="KW-0238">DNA-binding</keyword>
<evidence type="ECO:0000256" key="3">
    <source>
        <dbReference type="ARBA" id="ARBA00023163"/>
    </source>
</evidence>
<dbReference type="PANTHER" id="PTHR47894:SF1">
    <property type="entry name" value="HTH-TYPE TRANSCRIPTIONAL REGULATOR VQSM"/>
    <property type="match status" value="1"/>
</dbReference>
<accession>A0A3R8S080</accession>
<keyword evidence="6" id="KW-1185">Reference proteome</keyword>
<dbReference type="GO" id="GO:0003700">
    <property type="term" value="F:DNA-binding transcription factor activity"/>
    <property type="evidence" value="ECO:0007669"/>
    <property type="project" value="InterPro"/>
</dbReference>
<comment type="caution">
    <text evidence="5">The sequence shown here is derived from an EMBL/GenBank/DDBJ whole genome shotgun (WGS) entry which is preliminary data.</text>
</comment>
<sequence>MFDIPIPDQSGAAELQVNPYVARLFLSEFSMRGGDAAALCLALNFSYADLQVPGFRISYLQASHAIRRVLTAVQDPNVGLRLGIQRNLVSFGLVGFGAMAAPTLCDAARLALRFQEEAGSLLMLDVENGDDHAVALAMPRFSDVAIEAALVDGTFAALVSSARQIVGVDFKPRAVELVARQPMDTALYQQIFQCPVRFGCMRNRMLVDNAWMQSKVSSGDSMSLRRIESHLETDSPRKPEANPIEAAIESRLREDIRNPPTLAELAEVFGMSERNLRRRLSEMGRSYGDMLDQARKTRTLELIAHTQRTMREVAEEIGFNDPRSLRRAFKRWTGKTLASAMAGVVASRSQR</sequence>
<dbReference type="GO" id="GO:0005829">
    <property type="term" value="C:cytosol"/>
    <property type="evidence" value="ECO:0007669"/>
    <property type="project" value="TreeGrafter"/>
</dbReference>
<proteinExistence type="predicted"/>
<organism evidence="5 6">
    <name type="scientific">Aquabacterium soli</name>
    <dbReference type="NCBI Taxonomy" id="2493092"/>
    <lineage>
        <taxon>Bacteria</taxon>
        <taxon>Pseudomonadati</taxon>
        <taxon>Pseudomonadota</taxon>
        <taxon>Betaproteobacteria</taxon>
        <taxon>Burkholderiales</taxon>
        <taxon>Aquabacterium</taxon>
    </lineage>
</organism>
<evidence type="ECO:0000313" key="5">
    <source>
        <dbReference type="EMBL" id="RRS02360.1"/>
    </source>
</evidence>
<dbReference type="Gene3D" id="1.10.10.60">
    <property type="entry name" value="Homeodomain-like"/>
    <property type="match status" value="1"/>
</dbReference>
<keyword evidence="1" id="KW-0805">Transcription regulation</keyword>
<evidence type="ECO:0000256" key="1">
    <source>
        <dbReference type="ARBA" id="ARBA00023015"/>
    </source>
</evidence>
<evidence type="ECO:0000256" key="2">
    <source>
        <dbReference type="ARBA" id="ARBA00023125"/>
    </source>
</evidence>
<dbReference type="EMBL" id="RSED01000024">
    <property type="protein sequence ID" value="RRS02360.1"/>
    <property type="molecule type" value="Genomic_DNA"/>
</dbReference>
<dbReference type="Pfam" id="PF12625">
    <property type="entry name" value="Arabinose_bd"/>
    <property type="match status" value="1"/>
</dbReference>
<dbReference type="PANTHER" id="PTHR47894">
    <property type="entry name" value="HTH-TYPE TRANSCRIPTIONAL REGULATOR GADX"/>
    <property type="match status" value="1"/>
</dbReference>
<protein>
    <submittedName>
        <fullName evidence="5">AraC family transcriptional regulator</fullName>
    </submittedName>
</protein>
<gene>
    <name evidence="5" type="ORF">EIP75_21115</name>
</gene>
<feature type="domain" description="HTH araC/xylS-type" evidence="4">
    <location>
        <begin position="246"/>
        <end position="343"/>
    </location>
</feature>
<evidence type="ECO:0000313" key="6">
    <source>
        <dbReference type="Proteomes" id="UP000269265"/>
    </source>
</evidence>
<keyword evidence="3" id="KW-0804">Transcription</keyword>
<dbReference type="InterPro" id="IPR018060">
    <property type="entry name" value="HTH_AraC"/>
</dbReference>